<dbReference type="Proteomes" id="UP000663848">
    <property type="component" value="Unassembled WGS sequence"/>
</dbReference>
<dbReference type="AlphaFoldDB" id="A0A822EA97"/>
<reference evidence="1" key="1">
    <citation type="submission" date="2021-02" db="EMBL/GenBank/DDBJ databases">
        <authorList>
            <person name="Nowell W R."/>
        </authorList>
    </citation>
    <scope>NUCLEOTIDE SEQUENCE</scope>
</reference>
<evidence type="ECO:0000313" key="1">
    <source>
        <dbReference type="EMBL" id="CAF5092021.1"/>
    </source>
</evidence>
<sequence>NTSPQRIIVTESVNVATTRANSIDSVTLDFDRPVTANRTYVQPSWATNVSSSSTTTTNATPVITESVNRLTPIPATRVLP</sequence>
<organism evidence="1 3">
    <name type="scientific">Rotaria socialis</name>
    <dbReference type="NCBI Taxonomy" id="392032"/>
    <lineage>
        <taxon>Eukaryota</taxon>
        <taxon>Metazoa</taxon>
        <taxon>Spiralia</taxon>
        <taxon>Gnathifera</taxon>
        <taxon>Rotifera</taxon>
        <taxon>Eurotatoria</taxon>
        <taxon>Bdelloidea</taxon>
        <taxon>Philodinida</taxon>
        <taxon>Philodinidae</taxon>
        <taxon>Rotaria</taxon>
    </lineage>
</organism>
<name>A0A822EA97_9BILA</name>
<feature type="non-terminal residue" evidence="1">
    <location>
        <position position="80"/>
    </location>
</feature>
<evidence type="ECO:0000313" key="2">
    <source>
        <dbReference type="EMBL" id="CAF5143075.1"/>
    </source>
</evidence>
<protein>
    <submittedName>
        <fullName evidence="1">Uncharacterized protein</fullName>
    </submittedName>
</protein>
<evidence type="ECO:0000313" key="3">
    <source>
        <dbReference type="Proteomes" id="UP000663848"/>
    </source>
</evidence>
<feature type="non-terminal residue" evidence="1">
    <location>
        <position position="1"/>
    </location>
</feature>
<dbReference type="EMBL" id="CAJOBR010068403">
    <property type="protein sequence ID" value="CAF5092021.1"/>
    <property type="molecule type" value="Genomic_DNA"/>
</dbReference>
<gene>
    <name evidence="1" type="ORF">QYT958_LOCUS44386</name>
    <name evidence="2" type="ORF">QYT958_LOCUS47891</name>
</gene>
<accession>A0A822EA97</accession>
<proteinExistence type="predicted"/>
<comment type="caution">
    <text evidence="1">The sequence shown here is derived from an EMBL/GenBank/DDBJ whole genome shotgun (WGS) entry which is preliminary data.</text>
</comment>
<dbReference type="EMBL" id="CAJOBR010092658">
    <property type="protein sequence ID" value="CAF5143075.1"/>
    <property type="molecule type" value="Genomic_DNA"/>
</dbReference>